<feature type="domain" description="Nucleoside phosphorylase" evidence="1">
    <location>
        <begin position="141"/>
        <end position="376"/>
    </location>
</feature>
<gene>
    <name evidence="2" type="ORF">KP001_08985</name>
</gene>
<name>A0ABX8LL73_9BACT</name>
<sequence length="399" mass="44400">MKVLILDDQYSKVETFCRVLNKLTPCKIDHVSNSKDALKYLYDNSDVDLLIVDLQIPEVLGGDVLVDGGVKFLEYIELNTSYQLPKHVVGATAYAESYCEYKEYFENRGWRLVQGTESETFFESLFSTIINYTRKEFQKFDIAIITALRKTEFEAILSLLHDLSKVQFKNDSNIYYIGSITISSGEIKSVIATSCPRMGIAAATALSTRILLRHNPEYIIMTGIAAGIKGKVKLGDILVAEPSWEWGSGKLTVREGKPTFLSSPHQLHIHSNLSPILSDLSAQRTYLDEIQHSAKELGLECSNQLNMHVGPVASGAVVLEEPETVELIKAQNRDTIGIDMEAYGVMASANYAYSNPTNSIVIKSVCDFANIDKNDDLQPYAAFTSAAFAIKLIQNHLFN</sequence>
<dbReference type="EMBL" id="CP077683">
    <property type="protein sequence ID" value="QXE92632.1"/>
    <property type="molecule type" value="Genomic_DNA"/>
</dbReference>
<accession>A0ABX8LL73</accession>
<dbReference type="RefSeq" id="WP_217289180.1">
    <property type="nucleotide sequence ID" value="NZ_CP077683.1"/>
</dbReference>
<reference evidence="2 3" key="1">
    <citation type="submission" date="2021-06" db="EMBL/GenBank/DDBJ databases">
        <title>Gemonas diversity in paddy soil.</title>
        <authorList>
            <person name="Liu G."/>
        </authorList>
    </citation>
    <scope>NUCLEOTIDE SEQUENCE [LARGE SCALE GENOMIC DNA]</scope>
    <source>
        <strain evidence="2 3">RG2</strain>
    </source>
</reference>
<proteinExistence type="predicted"/>
<dbReference type="PANTHER" id="PTHR46832">
    <property type="entry name" value="5'-METHYLTHIOADENOSINE/S-ADENOSYLHOMOCYSTEINE NUCLEOSIDASE"/>
    <property type="match status" value="1"/>
</dbReference>
<dbReference type="InterPro" id="IPR000845">
    <property type="entry name" value="Nucleoside_phosphorylase_d"/>
</dbReference>
<dbReference type="Proteomes" id="UP000683559">
    <property type="component" value="Chromosome"/>
</dbReference>
<dbReference type="Pfam" id="PF01048">
    <property type="entry name" value="PNP_UDP_1"/>
    <property type="match status" value="1"/>
</dbReference>
<keyword evidence="3" id="KW-1185">Reference proteome</keyword>
<organism evidence="2 3">
    <name type="scientific">Geomonas subterranea</name>
    <dbReference type="NCBI Taxonomy" id="2847989"/>
    <lineage>
        <taxon>Bacteria</taxon>
        <taxon>Pseudomonadati</taxon>
        <taxon>Thermodesulfobacteriota</taxon>
        <taxon>Desulfuromonadia</taxon>
        <taxon>Geobacterales</taxon>
        <taxon>Geobacteraceae</taxon>
        <taxon>Geomonas</taxon>
    </lineage>
</organism>
<evidence type="ECO:0000313" key="3">
    <source>
        <dbReference type="Proteomes" id="UP000683559"/>
    </source>
</evidence>
<dbReference type="PANTHER" id="PTHR46832:SF1">
    <property type="entry name" value="5'-METHYLTHIOADENOSINE_S-ADENOSYLHOMOCYSTEINE NUCLEOSIDASE"/>
    <property type="match status" value="1"/>
</dbReference>
<evidence type="ECO:0000313" key="2">
    <source>
        <dbReference type="EMBL" id="QXE92632.1"/>
    </source>
</evidence>
<protein>
    <recommendedName>
        <fullName evidence="1">Nucleoside phosphorylase domain-containing protein</fullName>
    </recommendedName>
</protein>
<evidence type="ECO:0000259" key="1">
    <source>
        <dbReference type="Pfam" id="PF01048"/>
    </source>
</evidence>